<evidence type="ECO:0000313" key="3">
    <source>
        <dbReference type="EMBL" id="WKK76553.2"/>
    </source>
</evidence>
<keyword evidence="1" id="KW-1133">Transmembrane helix</keyword>
<dbReference type="GO" id="GO:0003824">
    <property type="term" value="F:catalytic activity"/>
    <property type="evidence" value="ECO:0007669"/>
    <property type="project" value="InterPro"/>
</dbReference>
<sequence>MISFLQIVLYILGGAIVFISLLPLIRNDYWTFRVFEFPRTQKWVINLIILIASIILFPSDAYFSFGFIILLFANQLYLSYQIYPYLPFANKQMDSVSQNKRPKIKLLIANVYQENREWEKLVDMVQGEQADIVLLLETNKWWKDKCCDAFGNEYSFKVLEDRENTYGMLLFSKLELKNTQIHYWIKDEIPSIETEYKT</sequence>
<name>A0AA49GAR1_9BACT</name>
<dbReference type="SUPFAM" id="SSF56219">
    <property type="entry name" value="DNase I-like"/>
    <property type="match status" value="1"/>
</dbReference>
<feature type="domain" description="Endonuclease/exonuclease/phosphatase" evidence="2">
    <location>
        <begin position="120"/>
        <end position="193"/>
    </location>
</feature>
<dbReference type="InterPro" id="IPR005135">
    <property type="entry name" value="Endo/exonuclease/phosphatase"/>
</dbReference>
<keyword evidence="1" id="KW-0472">Membrane</keyword>
<reference evidence="3 4" key="1">
    <citation type="submission" date="2023-08" db="EMBL/GenBank/DDBJ databases">
        <title>Comparative genomics and taxonomic characterization of three novel marine species of genus Marivirga.</title>
        <authorList>
            <person name="Muhammad N."/>
            <person name="Kim S.-G."/>
        </authorList>
    </citation>
    <scope>NUCLEOTIDE SEQUENCE [LARGE SCALE GENOMIC DNA]</scope>
    <source>
        <strain evidence="3 4">BDSF4-3</strain>
    </source>
</reference>
<dbReference type="RefSeq" id="WP_308350307.1">
    <property type="nucleotide sequence ID" value="NZ_CP129971.1"/>
</dbReference>
<accession>A0AA49GAR1</accession>
<feature type="transmembrane region" description="Helical" evidence="1">
    <location>
        <begin position="7"/>
        <end position="25"/>
    </location>
</feature>
<dbReference type="AlphaFoldDB" id="A0AA49GAR1"/>
<evidence type="ECO:0000259" key="2">
    <source>
        <dbReference type="Pfam" id="PF03372"/>
    </source>
</evidence>
<keyword evidence="1" id="KW-0812">Transmembrane</keyword>
<feature type="transmembrane region" description="Helical" evidence="1">
    <location>
        <begin position="45"/>
        <end position="73"/>
    </location>
</feature>
<dbReference type="EMBL" id="CP129971">
    <property type="protein sequence ID" value="WKK76553.2"/>
    <property type="molecule type" value="Genomic_DNA"/>
</dbReference>
<dbReference type="Proteomes" id="UP001230496">
    <property type="component" value="Chromosome"/>
</dbReference>
<dbReference type="Gene3D" id="3.60.10.10">
    <property type="entry name" value="Endonuclease/exonuclease/phosphatase"/>
    <property type="match status" value="1"/>
</dbReference>
<organism evidence="3 4">
    <name type="scientific">Marivirga salinarum</name>
    <dbReference type="NCBI Taxonomy" id="3059078"/>
    <lineage>
        <taxon>Bacteria</taxon>
        <taxon>Pseudomonadati</taxon>
        <taxon>Bacteroidota</taxon>
        <taxon>Cytophagia</taxon>
        <taxon>Cytophagales</taxon>
        <taxon>Marivirgaceae</taxon>
        <taxon>Marivirga</taxon>
    </lineage>
</organism>
<dbReference type="InterPro" id="IPR036691">
    <property type="entry name" value="Endo/exonu/phosph_ase_sf"/>
</dbReference>
<dbReference type="Pfam" id="PF03372">
    <property type="entry name" value="Exo_endo_phos"/>
    <property type="match status" value="1"/>
</dbReference>
<dbReference type="KEGG" id="msaa:QYS49_04390"/>
<proteinExistence type="predicted"/>
<gene>
    <name evidence="3" type="ORF">QYS49_04390</name>
</gene>
<protein>
    <recommendedName>
        <fullName evidence="2">Endonuclease/exonuclease/phosphatase domain-containing protein</fullName>
    </recommendedName>
</protein>
<evidence type="ECO:0000313" key="4">
    <source>
        <dbReference type="Proteomes" id="UP001230496"/>
    </source>
</evidence>
<evidence type="ECO:0000256" key="1">
    <source>
        <dbReference type="SAM" id="Phobius"/>
    </source>
</evidence>
<keyword evidence="4" id="KW-1185">Reference proteome</keyword>